<evidence type="ECO:0000313" key="3">
    <source>
        <dbReference type="Proteomes" id="UP000031014"/>
    </source>
</evidence>
<accession>A0A0A8X4S2</accession>
<keyword evidence="3" id="KW-1185">Reference proteome</keyword>
<feature type="transmembrane region" description="Helical" evidence="1">
    <location>
        <begin position="43"/>
        <end position="61"/>
    </location>
</feature>
<keyword evidence="1" id="KW-0472">Membrane</keyword>
<reference evidence="2 3" key="1">
    <citation type="submission" date="2013-06" db="EMBL/GenBank/DDBJ databases">
        <title>Whole genome shotgun sequence of Bacillus selenatarsenatis SF-1.</title>
        <authorList>
            <person name="Kuroda M."/>
            <person name="Sei K."/>
            <person name="Yamashita M."/>
            <person name="Ike M."/>
        </authorList>
    </citation>
    <scope>NUCLEOTIDE SEQUENCE [LARGE SCALE GENOMIC DNA]</scope>
    <source>
        <strain evidence="2 3">SF-1</strain>
    </source>
</reference>
<dbReference type="AlphaFoldDB" id="A0A0A8X4S2"/>
<comment type="caution">
    <text evidence="2">The sequence shown here is derived from an EMBL/GenBank/DDBJ whole genome shotgun (WGS) entry which is preliminary data.</text>
</comment>
<gene>
    <name evidence="2" type="ORF">SAMD00020551_2189</name>
</gene>
<name>A0A0A8X4S2_MESS1</name>
<sequence>MMRMAIAGVAGFVLVFIESYIVMVFKQYETIEFGGMAPFVSVWSMNFFLVFSILTHIKFWYEEREAEREEEAAERDRFIS</sequence>
<keyword evidence="1" id="KW-1133">Transmembrane helix</keyword>
<dbReference type="RefSeq" id="WP_041965829.1">
    <property type="nucleotide sequence ID" value="NZ_BASE01000044.1"/>
</dbReference>
<proteinExistence type="predicted"/>
<protein>
    <submittedName>
        <fullName evidence="2">Uncharacterized protein</fullName>
    </submittedName>
</protein>
<dbReference type="Proteomes" id="UP000031014">
    <property type="component" value="Unassembled WGS sequence"/>
</dbReference>
<organism evidence="2 3">
    <name type="scientific">Mesobacillus selenatarsenatis (strain DSM 18680 / JCM 14380 / FERM P-15431 / SF-1)</name>
    <dbReference type="NCBI Taxonomy" id="1321606"/>
    <lineage>
        <taxon>Bacteria</taxon>
        <taxon>Bacillati</taxon>
        <taxon>Bacillota</taxon>
        <taxon>Bacilli</taxon>
        <taxon>Bacillales</taxon>
        <taxon>Bacillaceae</taxon>
        <taxon>Mesobacillus</taxon>
    </lineage>
</organism>
<evidence type="ECO:0000256" key="1">
    <source>
        <dbReference type="SAM" id="Phobius"/>
    </source>
</evidence>
<dbReference type="EMBL" id="BASE01000044">
    <property type="protein sequence ID" value="GAM14042.1"/>
    <property type="molecule type" value="Genomic_DNA"/>
</dbReference>
<dbReference type="OrthoDB" id="2918447at2"/>
<evidence type="ECO:0000313" key="2">
    <source>
        <dbReference type="EMBL" id="GAM14042.1"/>
    </source>
</evidence>
<keyword evidence="1" id="KW-0812">Transmembrane</keyword>